<evidence type="ECO:0000313" key="4">
    <source>
        <dbReference type="Proteomes" id="UP000034883"/>
    </source>
</evidence>
<dbReference type="STRING" id="927083.DB32_001740"/>
<dbReference type="AlphaFoldDB" id="A0A0F6YH50"/>
<keyword evidence="4" id="KW-1185">Reference proteome</keyword>
<feature type="chain" id="PRO_5002512915" evidence="2">
    <location>
        <begin position="20"/>
        <end position="349"/>
    </location>
</feature>
<dbReference type="EMBL" id="CP011125">
    <property type="protein sequence ID" value="AKF04591.1"/>
    <property type="molecule type" value="Genomic_DNA"/>
</dbReference>
<feature type="compositionally biased region" description="Basic and acidic residues" evidence="1">
    <location>
        <begin position="127"/>
        <end position="136"/>
    </location>
</feature>
<evidence type="ECO:0000256" key="2">
    <source>
        <dbReference type="SAM" id="SignalP"/>
    </source>
</evidence>
<name>A0A0F6YH50_9BACT</name>
<evidence type="ECO:0000256" key="1">
    <source>
        <dbReference type="SAM" id="MobiDB-lite"/>
    </source>
</evidence>
<sequence length="349" mass="36259">MGAALVLAAWTIAPSTARADLTIAAPSCSEVDLAEVQRLLEVELADVTLAWREASTPVVLLGCTGDRVRIEITDPITDKSVARTLVWPSVDRERVLALAIAQLFLTSWLELLIDGDAAVEGAPGAEEAERMARGAMEDAQQAQTSPPPEPVVEAPRPEPVDVVAPPVTPPAEAPAPRTDAEISLEGGTRMRLDGETLATASAGLRGAMVIDDAIVVGLRLATEFARTSRMRGDIDVYAATLGIGAAWRTPNLGPLFADLGVWVAGDLLVLEGRPASLEVEGGTTIAIAAEAQVEVAPSLRVGPVVISVPLGLGVLAFAPDGEVTDEPPVIVGGPFFAAALRVAITPSQF</sequence>
<accession>A0A0F6YH50</accession>
<keyword evidence="2" id="KW-0732">Signal</keyword>
<organism evidence="3 4">
    <name type="scientific">Sandaracinus amylolyticus</name>
    <dbReference type="NCBI Taxonomy" id="927083"/>
    <lineage>
        <taxon>Bacteria</taxon>
        <taxon>Pseudomonadati</taxon>
        <taxon>Myxococcota</taxon>
        <taxon>Polyangia</taxon>
        <taxon>Polyangiales</taxon>
        <taxon>Sandaracinaceae</taxon>
        <taxon>Sandaracinus</taxon>
    </lineage>
</organism>
<reference evidence="3 4" key="1">
    <citation type="submission" date="2015-03" db="EMBL/GenBank/DDBJ databases">
        <title>Genome assembly of Sandaracinus amylolyticus DSM 53668.</title>
        <authorList>
            <person name="Sharma G."/>
            <person name="Subramanian S."/>
        </authorList>
    </citation>
    <scope>NUCLEOTIDE SEQUENCE [LARGE SCALE GENOMIC DNA]</scope>
    <source>
        <strain evidence="3 4">DSM 53668</strain>
    </source>
</reference>
<protein>
    <submittedName>
        <fullName evidence="3">Uncharacterized protein</fullName>
    </submittedName>
</protein>
<feature type="signal peptide" evidence="2">
    <location>
        <begin position="1"/>
        <end position="19"/>
    </location>
</feature>
<dbReference type="KEGG" id="samy:DB32_001740"/>
<gene>
    <name evidence="3" type="ORF">DB32_001740</name>
</gene>
<feature type="region of interest" description="Disordered" evidence="1">
    <location>
        <begin position="123"/>
        <end position="178"/>
    </location>
</feature>
<evidence type="ECO:0000313" key="3">
    <source>
        <dbReference type="EMBL" id="AKF04591.1"/>
    </source>
</evidence>
<dbReference type="Proteomes" id="UP000034883">
    <property type="component" value="Chromosome"/>
</dbReference>
<proteinExistence type="predicted"/>
<dbReference type="RefSeq" id="WP_053231916.1">
    <property type="nucleotide sequence ID" value="NZ_CP011125.1"/>
</dbReference>